<evidence type="ECO:0000313" key="1">
    <source>
        <dbReference type="EMBL" id="KFF05221.1"/>
    </source>
</evidence>
<dbReference type="SUPFAM" id="SSF53448">
    <property type="entry name" value="Nucleotide-diphospho-sugar transferases"/>
    <property type="match status" value="1"/>
</dbReference>
<name>A0A085ZLA7_9FLAO</name>
<dbReference type="STRING" id="362418.IW19_06615"/>
<reference evidence="1 2" key="1">
    <citation type="submission" date="2014-07" db="EMBL/GenBank/DDBJ databases">
        <title>Genome of Flavobacterium reichenbachii LMG 25512.</title>
        <authorList>
            <person name="Stropko S.J."/>
            <person name="Pipes S.E."/>
            <person name="Newman J.D."/>
        </authorList>
    </citation>
    <scope>NUCLEOTIDE SEQUENCE [LARGE SCALE GENOMIC DNA]</scope>
    <source>
        <strain evidence="1 2">LMG 25512</strain>
    </source>
</reference>
<dbReference type="InterPro" id="IPR029044">
    <property type="entry name" value="Nucleotide-diphossugar_trans"/>
</dbReference>
<evidence type="ECO:0008006" key="3">
    <source>
        <dbReference type="Google" id="ProtNLM"/>
    </source>
</evidence>
<dbReference type="RefSeq" id="WP_035682419.1">
    <property type="nucleotide sequence ID" value="NZ_JPRL01000001.1"/>
</dbReference>
<dbReference type="OrthoDB" id="1351873at2"/>
<dbReference type="EMBL" id="JPRL01000001">
    <property type="protein sequence ID" value="KFF05221.1"/>
    <property type="molecule type" value="Genomic_DNA"/>
</dbReference>
<dbReference type="eggNOG" id="COG1216">
    <property type="taxonomic scope" value="Bacteria"/>
</dbReference>
<organism evidence="1 2">
    <name type="scientific">Flavobacterium reichenbachii</name>
    <dbReference type="NCBI Taxonomy" id="362418"/>
    <lineage>
        <taxon>Bacteria</taxon>
        <taxon>Pseudomonadati</taxon>
        <taxon>Bacteroidota</taxon>
        <taxon>Flavobacteriia</taxon>
        <taxon>Flavobacteriales</taxon>
        <taxon>Flavobacteriaceae</taxon>
        <taxon>Flavobacterium</taxon>
    </lineage>
</organism>
<keyword evidence="2" id="KW-1185">Reference proteome</keyword>
<evidence type="ECO:0000313" key="2">
    <source>
        <dbReference type="Proteomes" id="UP000028715"/>
    </source>
</evidence>
<accession>A0A085ZLA7</accession>
<gene>
    <name evidence="1" type="ORF">IW19_06615</name>
</gene>
<proteinExistence type="predicted"/>
<protein>
    <recommendedName>
        <fullName evidence="3">Glycosyltransferase 2-like domain-containing protein</fullName>
    </recommendedName>
</protein>
<dbReference type="Proteomes" id="UP000028715">
    <property type="component" value="Unassembled WGS sequence"/>
</dbReference>
<dbReference type="AlphaFoldDB" id="A0A085ZLA7"/>
<comment type="caution">
    <text evidence="1">The sequence shown here is derived from an EMBL/GenBank/DDBJ whole genome shotgun (WGS) entry which is preliminary data.</text>
</comment>
<dbReference type="Gene3D" id="3.90.550.10">
    <property type="entry name" value="Spore Coat Polysaccharide Biosynthesis Protein SpsA, Chain A"/>
    <property type="match status" value="1"/>
</dbReference>
<sequence length="273" mass="31276">MTNKILVVIVLYGINLEDSLTYQTLNLSVTESDSIVDLFVYDNSATCNKINVQNNKFNIIYKSDTTNSGISKAYNKAADYASECQKDWLLFLDQDSNIPKNLFSVFNEFKDKFSNEKLFVPVLKQNNIILSPCKFKFMKGSSFSSVLPGILSLENVSVFNSGIFIDLNAFRKVGGYDENVPLDFSDHSFIFRYKKWFSNIVVIPIVIEHELSSKSSDQTIILRRFIQYCKGVRAFSSIEGGKGLLFFWTALRAVKLSFQFKNFQYIKILFDKN</sequence>